<name>A0A3M7RF15_BRAPC</name>
<dbReference type="OrthoDB" id="341421at2759"/>
<protein>
    <submittedName>
        <fullName evidence="1">Uncharacterized protein</fullName>
    </submittedName>
</protein>
<evidence type="ECO:0000313" key="1">
    <source>
        <dbReference type="EMBL" id="RNA22110.1"/>
    </source>
</evidence>
<evidence type="ECO:0000313" key="2">
    <source>
        <dbReference type="Proteomes" id="UP000276133"/>
    </source>
</evidence>
<reference evidence="1 2" key="1">
    <citation type="journal article" date="2018" name="Sci. Rep.">
        <title>Genomic signatures of local adaptation to the degree of environmental predictability in rotifers.</title>
        <authorList>
            <person name="Franch-Gras L."/>
            <person name="Hahn C."/>
            <person name="Garcia-Roger E.M."/>
            <person name="Carmona M.J."/>
            <person name="Serra M."/>
            <person name="Gomez A."/>
        </authorList>
    </citation>
    <scope>NUCLEOTIDE SEQUENCE [LARGE SCALE GENOMIC DNA]</scope>
    <source>
        <strain evidence="1">HYR1</strain>
    </source>
</reference>
<organism evidence="1 2">
    <name type="scientific">Brachionus plicatilis</name>
    <name type="common">Marine rotifer</name>
    <name type="synonym">Brachionus muelleri</name>
    <dbReference type="NCBI Taxonomy" id="10195"/>
    <lineage>
        <taxon>Eukaryota</taxon>
        <taxon>Metazoa</taxon>
        <taxon>Spiralia</taxon>
        <taxon>Gnathifera</taxon>
        <taxon>Rotifera</taxon>
        <taxon>Eurotatoria</taxon>
        <taxon>Monogononta</taxon>
        <taxon>Pseudotrocha</taxon>
        <taxon>Ploima</taxon>
        <taxon>Brachionidae</taxon>
        <taxon>Brachionus</taxon>
    </lineage>
</organism>
<comment type="caution">
    <text evidence="1">The sequence shown here is derived from an EMBL/GenBank/DDBJ whole genome shotgun (WGS) entry which is preliminary data.</text>
</comment>
<dbReference type="EMBL" id="REGN01003534">
    <property type="protein sequence ID" value="RNA22110.1"/>
    <property type="molecule type" value="Genomic_DNA"/>
</dbReference>
<sequence>MLFQHWNHFHLFIESELKSWLENTCIPVIIDLANMKNEFESIIEPFLGQNRQYFDFRDQNEDLFTVNLKTNPKKTNILKTIKLYEDSDSNYHGPYTIEYQSRGFETKNFHITLYANSCHQLHLIFQRGSHANKWKYLNQFIYFQIGMYIWMKQELI</sequence>
<accession>A0A3M7RF15</accession>
<dbReference type="Proteomes" id="UP000276133">
    <property type="component" value="Unassembled WGS sequence"/>
</dbReference>
<gene>
    <name evidence="1" type="ORF">BpHYR1_004820</name>
</gene>
<dbReference type="AlphaFoldDB" id="A0A3M7RF15"/>
<keyword evidence="2" id="KW-1185">Reference proteome</keyword>
<proteinExistence type="predicted"/>